<evidence type="ECO:0000313" key="1">
    <source>
        <dbReference type="EMBL" id="KXT93247.1"/>
    </source>
</evidence>
<dbReference type="PATRIC" id="fig|28037.233.peg.1065"/>
<proteinExistence type="predicted"/>
<accession>A0A139PSH9</accession>
<gene>
    <name evidence="1" type="ORF">SMIDD26_00931</name>
</gene>
<protein>
    <submittedName>
        <fullName evidence="1">Uncharacterized protein</fullName>
    </submittedName>
</protein>
<comment type="caution">
    <text evidence="1">The sequence shown here is derived from an EMBL/GenBank/DDBJ whole genome shotgun (WGS) entry which is preliminary data.</text>
</comment>
<evidence type="ECO:0000313" key="2">
    <source>
        <dbReference type="Proteomes" id="UP000070458"/>
    </source>
</evidence>
<dbReference type="Proteomes" id="UP000070458">
    <property type="component" value="Unassembled WGS sequence"/>
</dbReference>
<dbReference type="AlphaFoldDB" id="A0A139PSH9"/>
<reference evidence="1 2" key="1">
    <citation type="submission" date="2016-01" db="EMBL/GenBank/DDBJ databases">
        <title>Highly variable Streptococcus oralis are common among viridans streptococci isolated from primates.</title>
        <authorList>
            <person name="Denapaite D."/>
            <person name="Rieger M."/>
            <person name="Koendgen S."/>
            <person name="Brueckner R."/>
            <person name="Ochigava I."/>
            <person name="Kappeler P."/>
            <person name="Maetz-Rensing K."/>
            <person name="Leendertz F."/>
            <person name="Hakenbeck R."/>
        </authorList>
    </citation>
    <scope>NUCLEOTIDE SEQUENCE [LARGE SCALE GENOMIC DNA]</scope>
    <source>
        <strain evidence="1 2">DD26</strain>
    </source>
</reference>
<name>A0A139PSH9_STRMT</name>
<organism evidence="1 2">
    <name type="scientific">Streptococcus mitis</name>
    <dbReference type="NCBI Taxonomy" id="28037"/>
    <lineage>
        <taxon>Bacteria</taxon>
        <taxon>Bacillati</taxon>
        <taxon>Bacillota</taxon>
        <taxon>Bacilli</taxon>
        <taxon>Lactobacillales</taxon>
        <taxon>Streptococcaceae</taxon>
        <taxon>Streptococcus</taxon>
        <taxon>Streptococcus mitis group</taxon>
    </lineage>
</organism>
<dbReference type="EMBL" id="LQOD01000193">
    <property type="protein sequence ID" value="KXT93247.1"/>
    <property type="molecule type" value="Genomic_DNA"/>
</dbReference>
<sequence>MKSTKEEIQVIKTPLKDSSTAKYHKRLQIVLFRLMGKSYKEII</sequence>